<gene>
    <name evidence="9" type="ORF">RJT34_22374</name>
</gene>
<evidence type="ECO:0000256" key="3">
    <source>
        <dbReference type="ARBA" id="ARBA00023125"/>
    </source>
</evidence>
<dbReference type="GO" id="GO:0005634">
    <property type="term" value="C:nucleus"/>
    <property type="evidence" value="ECO:0007669"/>
    <property type="project" value="UniProtKB-SubCell"/>
</dbReference>
<evidence type="ECO:0000313" key="9">
    <source>
        <dbReference type="EMBL" id="KAK7286984.1"/>
    </source>
</evidence>
<comment type="subcellular location">
    <subcellularLocation>
        <location evidence="1">Nucleus</location>
    </subcellularLocation>
</comment>
<comment type="similarity">
    <text evidence="6">Belongs to the AP2/ERF transcription factor family. ERF subfamily.</text>
</comment>
<dbReference type="SUPFAM" id="SSF54171">
    <property type="entry name" value="DNA-binding domain"/>
    <property type="match status" value="1"/>
</dbReference>
<comment type="caution">
    <text evidence="9">The sequence shown here is derived from an EMBL/GenBank/DDBJ whole genome shotgun (WGS) entry which is preliminary data.</text>
</comment>
<dbReference type="CDD" id="cd00018">
    <property type="entry name" value="AP2"/>
    <property type="match status" value="1"/>
</dbReference>
<dbReference type="SMART" id="SM00380">
    <property type="entry name" value="AP2"/>
    <property type="match status" value="1"/>
</dbReference>
<dbReference type="InterPro" id="IPR016177">
    <property type="entry name" value="DNA-bd_dom_sf"/>
</dbReference>
<sequence length="167" mass="19272">MESIHPYNLEHEHVSDHQIFDSSSYQPILGSAPSDDTRKSRACNTTAPVAAREENAPPNFRHYKGVRLRSWGKFAAEIWDPEKRRRVWLGTYENAEEAALAYDKSAYKMRGRKAKLNFPHLVEPHAPPQIMEDSSQPQGSKKRKNLVDLLNRLAKTRNQVINIFQYN</sequence>
<dbReference type="InterPro" id="IPR044808">
    <property type="entry name" value="ERF_plant"/>
</dbReference>
<dbReference type="Gene3D" id="3.30.730.10">
    <property type="entry name" value="AP2/ERF domain"/>
    <property type="match status" value="1"/>
</dbReference>
<keyword evidence="2" id="KW-0805">Transcription regulation</keyword>
<dbReference type="PROSITE" id="PS51032">
    <property type="entry name" value="AP2_ERF"/>
    <property type="match status" value="1"/>
</dbReference>
<dbReference type="GO" id="GO:0009873">
    <property type="term" value="P:ethylene-activated signaling pathway"/>
    <property type="evidence" value="ECO:0007669"/>
    <property type="project" value="InterPro"/>
</dbReference>
<dbReference type="FunFam" id="3.30.730.10:FF:000001">
    <property type="entry name" value="Ethylene-responsive transcription factor 2"/>
    <property type="match status" value="1"/>
</dbReference>
<protein>
    <recommendedName>
        <fullName evidence="8">AP2/ERF domain-containing protein</fullName>
    </recommendedName>
</protein>
<dbReference type="InterPro" id="IPR001471">
    <property type="entry name" value="AP2/ERF_dom"/>
</dbReference>
<keyword evidence="3" id="KW-0238">DNA-binding</keyword>
<evidence type="ECO:0000256" key="5">
    <source>
        <dbReference type="ARBA" id="ARBA00023242"/>
    </source>
</evidence>
<evidence type="ECO:0000256" key="4">
    <source>
        <dbReference type="ARBA" id="ARBA00023163"/>
    </source>
</evidence>
<dbReference type="Pfam" id="PF00847">
    <property type="entry name" value="AP2"/>
    <property type="match status" value="1"/>
</dbReference>
<feature type="region of interest" description="Disordered" evidence="7">
    <location>
        <begin position="25"/>
        <end position="48"/>
    </location>
</feature>
<dbReference type="InterPro" id="IPR036955">
    <property type="entry name" value="AP2/ERF_dom_sf"/>
</dbReference>
<feature type="domain" description="AP2/ERF" evidence="8">
    <location>
        <begin position="62"/>
        <end position="119"/>
    </location>
</feature>
<dbReference type="Proteomes" id="UP001359559">
    <property type="component" value="Unassembled WGS sequence"/>
</dbReference>
<evidence type="ECO:0000256" key="2">
    <source>
        <dbReference type="ARBA" id="ARBA00023015"/>
    </source>
</evidence>
<evidence type="ECO:0000259" key="8">
    <source>
        <dbReference type="PROSITE" id="PS51032"/>
    </source>
</evidence>
<dbReference type="PRINTS" id="PR00367">
    <property type="entry name" value="ETHRSPELEMNT"/>
</dbReference>
<dbReference type="PANTHER" id="PTHR31190">
    <property type="entry name" value="DNA-BINDING DOMAIN"/>
    <property type="match status" value="1"/>
</dbReference>
<dbReference type="GO" id="GO:0003700">
    <property type="term" value="F:DNA-binding transcription factor activity"/>
    <property type="evidence" value="ECO:0007669"/>
    <property type="project" value="InterPro"/>
</dbReference>
<evidence type="ECO:0000256" key="1">
    <source>
        <dbReference type="ARBA" id="ARBA00004123"/>
    </source>
</evidence>
<proteinExistence type="inferred from homology"/>
<dbReference type="GO" id="GO:0003677">
    <property type="term" value="F:DNA binding"/>
    <property type="evidence" value="ECO:0007669"/>
    <property type="project" value="UniProtKB-KW"/>
</dbReference>
<dbReference type="AlphaFoldDB" id="A0AAN9P763"/>
<evidence type="ECO:0000256" key="7">
    <source>
        <dbReference type="SAM" id="MobiDB-lite"/>
    </source>
</evidence>
<keyword evidence="5" id="KW-0539">Nucleus</keyword>
<evidence type="ECO:0000313" key="10">
    <source>
        <dbReference type="Proteomes" id="UP001359559"/>
    </source>
</evidence>
<keyword evidence="4" id="KW-0804">Transcription</keyword>
<dbReference type="EMBL" id="JAYKXN010000005">
    <property type="protein sequence ID" value="KAK7286984.1"/>
    <property type="molecule type" value="Genomic_DNA"/>
</dbReference>
<keyword evidence="10" id="KW-1185">Reference proteome</keyword>
<accession>A0AAN9P763</accession>
<name>A0AAN9P763_CLITE</name>
<dbReference type="PANTHER" id="PTHR31190:SF274">
    <property type="entry name" value="ETHYLENE-RESPONSIVE TRANSCRIPTION FACTOR 13"/>
    <property type="match status" value="1"/>
</dbReference>
<organism evidence="9 10">
    <name type="scientific">Clitoria ternatea</name>
    <name type="common">Butterfly pea</name>
    <dbReference type="NCBI Taxonomy" id="43366"/>
    <lineage>
        <taxon>Eukaryota</taxon>
        <taxon>Viridiplantae</taxon>
        <taxon>Streptophyta</taxon>
        <taxon>Embryophyta</taxon>
        <taxon>Tracheophyta</taxon>
        <taxon>Spermatophyta</taxon>
        <taxon>Magnoliopsida</taxon>
        <taxon>eudicotyledons</taxon>
        <taxon>Gunneridae</taxon>
        <taxon>Pentapetalae</taxon>
        <taxon>rosids</taxon>
        <taxon>fabids</taxon>
        <taxon>Fabales</taxon>
        <taxon>Fabaceae</taxon>
        <taxon>Papilionoideae</taxon>
        <taxon>50 kb inversion clade</taxon>
        <taxon>NPAAA clade</taxon>
        <taxon>indigoferoid/millettioid clade</taxon>
        <taxon>Phaseoleae</taxon>
        <taxon>Clitoria</taxon>
    </lineage>
</organism>
<reference evidence="9 10" key="1">
    <citation type="submission" date="2024-01" db="EMBL/GenBank/DDBJ databases">
        <title>The genomes of 5 underutilized Papilionoideae crops provide insights into root nodulation and disease resistance.</title>
        <authorList>
            <person name="Yuan L."/>
        </authorList>
    </citation>
    <scope>NUCLEOTIDE SEQUENCE [LARGE SCALE GENOMIC DNA]</scope>
    <source>
        <strain evidence="9">LY-2023</strain>
        <tissue evidence="9">Leaf</tissue>
    </source>
</reference>
<evidence type="ECO:0000256" key="6">
    <source>
        <dbReference type="ARBA" id="ARBA00024343"/>
    </source>
</evidence>